<proteinExistence type="predicted"/>
<dbReference type="InterPro" id="IPR037460">
    <property type="entry name" value="SEST-like"/>
</dbReference>
<dbReference type="Pfam" id="PF00657">
    <property type="entry name" value="Lipase_GDSL"/>
    <property type="match status" value="1"/>
</dbReference>
<dbReference type="PANTHER" id="PTHR37981">
    <property type="entry name" value="LIPASE 2"/>
    <property type="match status" value="1"/>
</dbReference>
<feature type="chain" id="PRO_5010256031" evidence="4">
    <location>
        <begin position="34"/>
        <end position="489"/>
    </location>
</feature>
<organism evidence="6 7">
    <name type="scientific">Actinobaculum suis</name>
    <dbReference type="NCBI Taxonomy" id="1657"/>
    <lineage>
        <taxon>Bacteria</taxon>
        <taxon>Bacillati</taxon>
        <taxon>Actinomycetota</taxon>
        <taxon>Actinomycetes</taxon>
        <taxon>Actinomycetales</taxon>
        <taxon>Actinomycetaceae</taxon>
        <taxon>Actinobaculum</taxon>
    </lineage>
</organism>
<dbReference type="GO" id="GO:0019433">
    <property type="term" value="P:triglyceride catabolic process"/>
    <property type="evidence" value="ECO:0007669"/>
    <property type="project" value="TreeGrafter"/>
</dbReference>
<dbReference type="CDD" id="cd01823">
    <property type="entry name" value="SEST_like"/>
    <property type="match status" value="1"/>
</dbReference>
<dbReference type="EMBL" id="JAWNFU010000002">
    <property type="protein sequence ID" value="MDY5153376.1"/>
    <property type="molecule type" value="Genomic_DNA"/>
</dbReference>
<gene>
    <name evidence="5" type="ORF">R6G71_04855</name>
    <name evidence="6" type="ORF">SAMN05421878_10310</name>
</gene>
<feature type="disulfide bond" evidence="2">
    <location>
        <begin position="318"/>
        <end position="327"/>
    </location>
</feature>
<evidence type="ECO:0000313" key="6">
    <source>
        <dbReference type="EMBL" id="SDE16314.1"/>
    </source>
</evidence>
<accession>A0A1G7AN12</accession>
<dbReference type="EMBL" id="FNAU01000003">
    <property type="protein sequence ID" value="SDE16314.1"/>
    <property type="molecule type" value="Genomic_DNA"/>
</dbReference>
<feature type="active site" description="Nucleophile" evidence="1">
    <location>
        <position position="162"/>
    </location>
</feature>
<dbReference type="AlphaFoldDB" id="A0A1G7AN12"/>
<protein>
    <submittedName>
        <fullName evidence="6">GDSL-like Lipase/Acylhydrolase family protein</fullName>
    </submittedName>
    <submittedName>
        <fullName evidence="5">GDSL-type esterase/lipase family protein</fullName>
    </submittedName>
</protein>
<feature type="compositionally biased region" description="Low complexity" evidence="3">
    <location>
        <begin position="32"/>
        <end position="43"/>
    </location>
</feature>
<dbReference type="InterPro" id="IPR036514">
    <property type="entry name" value="SGNH_hydro_sf"/>
</dbReference>
<evidence type="ECO:0000256" key="1">
    <source>
        <dbReference type="PIRSR" id="PIRSR637460-1"/>
    </source>
</evidence>
<feature type="compositionally biased region" description="Acidic residues" evidence="3">
    <location>
        <begin position="130"/>
        <end position="140"/>
    </location>
</feature>
<dbReference type="Proteomes" id="UP000182744">
    <property type="component" value="Unassembled WGS sequence"/>
</dbReference>
<evidence type="ECO:0000256" key="2">
    <source>
        <dbReference type="PIRSR" id="PIRSR637460-2"/>
    </source>
</evidence>
<dbReference type="Gene3D" id="3.40.50.1110">
    <property type="entry name" value="SGNH hydrolase"/>
    <property type="match status" value="1"/>
</dbReference>
<dbReference type="RefSeq" id="WP_083330011.1">
    <property type="nucleotide sequence ID" value="NZ_FNAU01000003.1"/>
</dbReference>
<dbReference type="Proteomes" id="UP001273799">
    <property type="component" value="Unassembled WGS sequence"/>
</dbReference>
<evidence type="ECO:0000313" key="7">
    <source>
        <dbReference type="Proteomes" id="UP000182744"/>
    </source>
</evidence>
<feature type="disulfide bond" evidence="2">
    <location>
        <begin position="177"/>
        <end position="201"/>
    </location>
</feature>
<keyword evidence="2" id="KW-1015">Disulfide bond</keyword>
<dbReference type="GO" id="GO:0004806">
    <property type="term" value="F:triacylglycerol lipase activity"/>
    <property type="evidence" value="ECO:0007669"/>
    <property type="project" value="TreeGrafter"/>
</dbReference>
<evidence type="ECO:0000313" key="5">
    <source>
        <dbReference type="EMBL" id="MDY5153376.1"/>
    </source>
</evidence>
<reference evidence="7" key="2">
    <citation type="submission" date="2016-10" db="EMBL/GenBank/DDBJ databases">
        <authorList>
            <person name="Varghese N."/>
        </authorList>
    </citation>
    <scope>NUCLEOTIDE SEQUENCE [LARGE SCALE GENOMIC DNA]</scope>
    <source>
        <strain evidence="7">DSM 20639</strain>
    </source>
</reference>
<feature type="signal peptide" evidence="4">
    <location>
        <begin position="1"/>
        <end position="33"/>
    </location>
</feature>
<reference evidence="5" key="3">
    <citation type="submission" date="2023-10" db="EMBL/GenBank/DDBJ databases">
        <title>Whole Genome based description of the genera Actinobaculum and Actinotignum reveals a complex phylogenetic relationship within the species included in the genus Actinotignum.</title>
        <authorList>
            <person name="Jensen C.S."/>
            <person name="Dargis R."/>
            <person name="Kemp M."/>
            <person name="Christensen J.J."/>
        </authorList>
    </citation>
    <scope>NUCLEOTIDE SEQUENCE</scope>
    <source>
        <strain evidence="5">Actinobaculum_suis_CCUG19206T</strain>
    </source>
</reference>
<keyword evidence="6" id="KW-0378">Hydrolase</keyword>
<keyword evidence="4" id="KW-0732">Signal</keyword>
<feature type="active site" evidence="1">
    <location>
        <position position="468"/>
    </location>
</feature>
<sequence length="489" mass="51729">MRRFISSLSSVLLGLCLAFATVAPGLSTTTAYADTESSTTDTTTTREETPTSENLETTPEDSEPGAHSPAPALTPANNPAPTPGAHQGEAGATAPNDGSLTGPGELPAAKPDAGNETPAVVTGLPAGTEADSDSDAEPADAADVPDATPGRMPEKIVQLGDSYSAGNGTGVYSDQFCMRSPENYGSIVAREFGAEYTNAACSGAVTADITKPRHLGWTGGATRTYWLPRTFFPTVEDQAAEWQRRVEAENICGVPPAPDMYYEYRNVAPAPAGSLYTASVACHLWAKPQIESVTPDTDTVFLTIGGNDANFTGIVISCFIGRDAGTCQQRLSEASRSLPELRERIAQVLSAIDTASQGNAHVYLLGYPVLISLDSYVLPEGPAGWYDAGQQLVEMQEEANELQAGVVADANAAIRTSGTPQAQRDRFTFVDVHEVFAGHGFDPRMGANQSHAWVVPSFTSFDILSFVHPNPEGWRAEAKVLAETIRRNA</sequence>
<evidence type="ECO:0000256" key="4">
    <source>
        <dbReference type="SAM" id="SignalP"/>
    </source>
</evidence>
<dbReference type="PANTHER" id="PTHR37981:SF1">
    <property type="entry name" value="SGNH HYDROLASE-TYPE ESTERASE DOMAIN-CONTAINING PROTEIN"/>
    <property type="match status" value="1"/>
</dbReference>
<dbReference type="SUPFAM" id="SSF52266">
    <property type="entry name" value="SGNH hydrolase"/>
    <property type="match status" value="2"/>
</dbReference>
<feature type="compositionally biased region" description="Low complexity" evidence="3">
    <location>
        <begin position="69"/>
        <end position="79"/>
    </location>
</feature>
<name>A0A1G7AN12_9ACTO</name>
<reference evidence="6" key="1">
    <citation type="submission" date="2016-10" db="EMBL/GenBank/DDBJ databases">
        <authorList>
            <person name="de Groot N.N."/>
        </authorList>
    </citation>
    <scope>NUCLEOTIDE SEQUENCE [LARGE SCALE GENOMIC DNA]</scope>
    <source>
        <strain evidence="6">DSM 20639</strain>
    </source>
</reference>
<keyword evidence="7" id="KW-1185">Reference proteome</keyword>
<feature type="region of interest" description="Disordered" evidence="3">
    <location>
        <begin position="32"/>
        <end position="153"/>
    </location>
</feature>
<evidence type="ECO:0000256" key="3">
    <source>
        <dbReference type="SAM" id="MobiDB-lite"/>
    </source>
</evidence>
<dbReference type="InterPro" id="IPR001087">
    <property type="entry name" value="GDSL"/>
</dbReference>